<evidence type="ECO:0000256" key="1">
    <source>
        <dbReference type="SAM" id="MobiDB-lite"/>
    </source>
</evidence>
<accession>A0A016SPU4</accession>
<dbReference type="AlphaFoldDB" id="A0A016SPU4"/>
<keyword evidence="3" id="KW-1185">Reference proteome</keyword>
<protein>
    <submittedName>
        <fullName evidence="2">Uncharacterized protein</fullName>
    </submittedName>
</protein>
<gene>
    <name evidence="2" type="primary">Acey_s0192.g1368</name>
    <name evidence="2" type="ORF">Y032_0192g1368</name>
</gene>
<name>A0A016SPU4_9BILA</name>
<dbReference type="Proteomes" id="UP000024635">
    <property type="component" value="Unassembled WGS sequence"/>
</dbReference>
<dbReference type="EMBL" id="JARK01001528">
    <property type="protein sequence ID" value="EYB92600.1"/>
    <property type="molecule type" value="Genomic_DNA"/>
</dbReference>
<evidence type="ECO:0000313" key="3">
    <source>
        <dbReference type="Proteomes" id="UP000024635"/>
    </source>
</evidence>
<reference evidence="3" key="1">
    <citation type="journal article" date="2015" name="Nat. Genet.">
        <title>The genome and transcriptome of the zoonotic hookworm Ancylostoma ceylanicum identify infection-specific gene families.</title>
        <authorList>
            <person name="Schwarz E.M."/>
            <person name="Hu Y."/>
            <person name="Antoshechkin I."/>
            <person name="Miller M.M."/>
            <person name="Sternberg P.W."/>
            <person name="Aroian R.V."/>
        </authorList>
    </citation>
    <scope>NUCLEOTIDE SEQUENCE</scope>
    <source>
        <strain evidence="3">HY135</strain>
    </source>
</reference>
<proteinExistence type="predicted"/>
<organism evidence="2 3">
    <name type="scientific">Ancylostoma ceylanicum</name>
    <dbReference type="NCBI Taxonomy" id="53326"/>
    <lineage>
        <taxon>Eukaryota</taxon>
        <taxon>Metazoa</taxon>
        <taxon>Ecdysozoa</taxon>
        <taxon>Nematoda</taxon>
        <taxon>Chromadorea</taxon>
        <taxon>Rhabditida</taxon>
        <taxon>Rhabditina</taxon>
        <taxon>Rhabditomorpha</taxon>
        <taxon>Strongyloidea</taxon>
        <taxon>Ancylostomatidae</taxon>
        <taxon>Ancylostomatinae</taxon>
        <taxon>Ancylostoma</taxon>
    </lineage>
</organism>
<sequence>MIKELMTVLCGLQSPSHDIQNATVDHVTQNTDMSAPKNMRERTHQLRRQPSSSVSTGSRHVPDFQIQISGSNLVLIHTLSLIGKSDEFFDYSDFSTHLRVI</sequence>
<evidence type="ECO:0000313" key="2">
    <source>
        <dbReference type="EMBL" id="EYB92600.1"/>
    </source>
</evidence>
<feature type="region of interest" description="Disordered" evidence="1">
    <location>
        <begin position="29"/>
        <end position="60"/>
    </location>
</feature>
<feature type="compositionally biased region" description="Polar residues" evidence="1">
    <location>
        <begin position="48"/>
        <end position="58"/>
    </location>
</feature>
<comment type="caution">
    <text evidence="2">The sequence shown here is derived from an EMBL/GenBank/DDBJ whole genome shotgun (WGS) entry which is preliminary data.</text>
</comment>